<reference evidence="8 9" key="1">
    <citation type="submission" date="2020-02" db="EMBL/GenBank/DDBJ databases">
        <title>Esox lucius (northern pike) genome, fEsoLuc1, primary haplotype.</title>
        <authorList>
            <person name="Myers G."/>
            <person name="Karagic N."/>
            <person name="Meyer A."/>
            <person name="Pippel M."/>
            <person name="Reichard M."/>
            <person name="Winkler S."/>
            <person name="Tracey A."/>
            <person name="Sims Y."/>
            <person name="Howe K."/>
            <person name="Rhie A."/>
            <person name="Formenti G."/>
            <person name="Durbin R."/>
            <person name="Fedrigo O."/>
            <person name="Jarvis E.D."/>
        </authorList>
    </citation>
    <scope>NUCLEOTIDE SEQUENCE [LARGE SCALE GENOMIC DNA]</scope>
</reference>
<evidence type="ECO:0000256" key="5">
    <source>
        <dbReference type="ARBA" id="ARBA00023170"/>
    </source>
</evidence>
<reference evidence="8" key="3">
    <citation type="submission" date="2025-09" db="UniProtKB">
        <authorList>
            <consortium name="Ensembl"/>
        </authorList>
    </citation>
    <scope>IDENTIFICATION</scope>
</reference>
<dbReference type="InterPro" id="IPR036179">
    <property type="entry name" value="Ig-like_dom_sf"/>
</dbReference>
<keyword evidence="6" id="KW-0393">Immunoglobulin domain</keyword>
<dbReference type="CDD" id="cd00099">
    <property type="entry name" value="IgV"/>
    <property type="match status" value="1"/>
</dbReference>
<dbReference type="InterPro" id="IPR007110">
    <property type="entry name" value="Ig-like_dom"/>
</dbReference>
<proteinExistence type="predicted"/>
<dbReference type="AlphaFoldDB" id="A0AAY5KJT4"/>
<keyword evidence="2" id="KW-0812">Transmembrane</keyword>
<dbReference type="Ensembl" id="ENSELUT00000106568.1">
    <property type="protein sequence ID" value="ENSELUP00000088540.1"/>
    <property type="gene ID" value="ENSELUG00000036294.1"/>
</dbReference>
<name>A0AAY5KJT4_ESOLU</name>
<dbReference type="PANTHER" id="PTHR19256:SF65">
    <property type="entry name" value="T CELL RECEPTOR GAMMA CONSTANT 1-RELATED"/>
    <property type="match status" value="1"/>
</dbReference>
<evidence type="ECO:0000256" key="1">
    <source>
        <dbReference type="ARBA" id="ARBA00004370"/>
    </source>
</evidence>
<evidence type="ECO:0000256" key="4">
    <source>
        <dbReference type="ARBA" id="ARBA00023136"/>
    </source>
</evidence>
<keyword evidence="4" id="KW-0472">Membrane</keyword>
<organism evidence="8 9">
    <name type="scientific">Esox lucius</name>
    <name type="common">Northern pike</name>
    <dbReference type="NCBI Taxonomy" id="8010"/>
    <lineage>
        <taxon>Eukaryota</taxon>
        <taxon>Metazoa</taxon>
        <taxon>Chordata</taxon>
        <taxon>Craniata</taxon>
        <taxon>Vertebrata</taxon>
        <taxon>Euteleostomi</taxon>
        <taxon>Actinopterygii</taxon>
        <taxon>Neopterygii</taxon>
        <taxon>Teleostei</taxon>
        <taxon>Protacanthopterygii</taxon>
        <taxon>Esociformes</taxon>
        <taxon>Esocidae</taxon>
        <taxon>Esox</taxon>
    </lineage>
</organism>
<dbReference type="PROSITE" id="PS50835">
    <property type="entry name" value="IG_LIKE"/>
    <property type="match status" value="1"/>
</dbReference>
<dbReference type="Proteomes" id="UP000265140">
    <property type="component" value="Chromosome 3"/>
</dbReference>
<evidence type="ECO:0000256" key="3">
    <source>
        <dbReference type="ARBA" id="ARBA00022989"/>
    </source>
</evidence>
<dbReference type="GeneTree" id="ENSGT00670000098480"/>
<keyword evidence="3" id="KW-1133">Transmembrane helix</keyword>
<sequence length="116" mass="13216">RPIIVYYISVSGQTLEQEISFTRTQDQSVSFSCKNINQCGSYIFWYQKKEGEPFIVILDIQKSNGAVDAGYNHPQKDDFSASRKENQFHLKIQSVKESHSATYYCACYQSGTHSGN</sequence>
<comment type="subcellular location">
    <subcellularLocation>
        <location evidence="1">Membrane</location>
    </subcellularLocation>
</comment>
<evidence type="ECO:0000313" key="8">
    <source>
        <dbReference type="Ensembl" id="ENSELUP00000088540.1"/>
    </source>
</evidence>
<accession>A0AAY5KJT4</accession>
<protein>
    <recommendedName>
        <fullName evidence="7">Ig-like domain-containing protein</fullName>
    </recommendedName>
</protein>
<evidence type="ECO:0000259" key="7">
    <source>
        <dbReference type="PROSITE" id="PS50835"/>
    </source>
</evidence>
<reference evidence="8" key="2">
    <citation type="submission" date="2025-08" db="UniProtKB">
        <authorList>
            <consortium name="Ensembl"/>
        </authorList>
    </citation>
    <scope>IDENTIFICATION</scope>
</reference>
<dbReference type="Gene3D" id="2.60.40.10">
    <property type="entry name" value="Immunoglobulins"/>
    <property type="match status" value="1"/>
</dbReference>
<dbReference type="PANTHER" id="PTHR19256">
    <property type="entry name" value="T-CELL RECEPTOR GAMMA CHAIN"/>
    <property type="match status" value="1"/>
</dbReference>
<evidence type="ECO:0000256" key="2">
    <source>
        <dbReference type="ARBA" id="ARBA00022692"/>
    </source>
</evidence>
<dbReference type="SUPFAM" id="SSF48726">
    <property type="entry name" value="Immunoglobulin"/>
    <property type="match status" value="1"/>
</dbReference>
<evidence type="ECO:0000256" key="6">
    <source>
        <dbReference type="ARBA" id="ARBA00023319"/>
    </source>
</evidence>
<evidence type="ECO:0000313" key="9">
    <source>
        <dbReference type="Proteomes" id="UP000265140"/>
    </source>
</evidence>
<dbReference type="InterPro" id="IPR013783">
    <property type="entry name" value="Ig-like_fold"/>
</dbReference>
<dbReference type="InterPro" id="IPR051117">
    <property type="entry name" value="TRG_var/const_region"/>
</dbReference>
<keyword evidence="5" id="KW-0675">Receptor</keyword>
<feature type="domain" description="Ig-like" evidence="7">
    <location>
        <begin position="2"/>
        <end position="116"/>
    </location>
</feature>
<keyword evidence="9" id="KW-1185">Reference proteome</keyword>
<dbReference type="GO" id="GO:0016020">
    <property type="term" value="C:membrane"/>
    <property type="evidence" value="ECO:0007669"/>
    <property type="project" value="UniProtKB-SubCell"/>
</dbReference>
<dbReference type="InterPro" id="IPR013106">
    <property type="entry name" value="Ig_V-set"/>
</dbReference>
<dbReference type="Pfam" id="PF07686">
    <property type="entry name" value="V-set"/>
    <property type="match status" value="1"/>
</dbReference>